<name>X6LIK0_RETFI</name>
<proteinExistence type="predicted"/>
<feature type="non-terminal residue" evidence="1">
    <location>
        <position position="1"/>
    </location>
</feature>
<comment type="caution">
    <text evidence="1">The sequence shown here is derived from an EMBL/GenBank/DDBJ whole genome shotgun (WGS) entry which is preliminary data.</text>
</comment>
<dbReference type="EMBL" id="ASPP01037422">
    <property type="protein sequence ID" value="ETO01783.1"/>
    <property type="molecule type" value="Genomic_DNA"/>
</dbReference>
<evidence type="ECO:0000313" key="2">
    <source>
        <dbReference type="Proteomes" id="UP000023152"/>
    </source>
</evidence>
<sequence length="121" mass="14561">VKYDQYIQQTMQISEIWNHSIDLNLVHITLQNVQGEIDEIIEYLSIFEAWKMQKNNMKKYEKNKIKFIERRCCNHNINLFSIFLEEEKFIKKNSIEFAAINTINNGMPFVEKDKETINNNK</sequence>
<gene>
    <name evidence="1" type="ORF">RFI_35656</name>
</gene>
<accession>X6LIK0</accession>
<keyword evidence="2" id="KW-1185">Reference proteome</keyword>
<dbReference type="AlphaFoldDB" id="X6LIK0"/>
<reference evidence="1 2" key="1">
    <citation type="journal article" date="2013" name="Curr. Biol.">
        <title>The Genome of the Foraminiferan Reticulomyxa filosa.</title>
        <authorList>
            <person name="Glockner G."/>
            <person name="Hulsmann N."/>
            <person name="Schleicher M."/>
            <person name="Noegel A.A."/>
            <person name="Eichinger L."/>
            <person name="Gallinger C."/>
            <person name="Pawlowski J."/>
            <person name="Sierra R."/>
            <person name="Euteneuer U."/>
            <person name="Pillet L."/>
            <person name="Moustafa A."/>
            <person name="Platzer M."/>
            <person name="Groth M."/>
            <person name="Szafranski K."/>
            <person name="Schliwa M."/>
        </authorList>
    </citation>
    <scope>NUCLEOTIDE SEQUENCE [LARGE SCALE GENOMIC DNA]</scope>
</reference>
<organism evidence="1 2">
    <name type="scientific">Reticulomyxa filosa</name>
    <dbReference type="NCBI Taxonomy" id="46433"/>
    <lineage>
        <taxon>Eukaryota</taxon>
        <taxon>Sar</taxon>
        <taxon>Rhizaria</taxon>
        <taxon>Retaria</taxon>
        <taxon>Foraminifera</taxon>
        <taxon>Monothalamids</taxon>
        <taxon>Reticulomyxidae</taxon>
        <taxon>Reticulomyxa</taxon>
    </lineage>
</organism>
<evidence type="ECO:0000313" key="1">
    <source>
        <dbReference type="EMBL" id="ETO01783.1"/>
    </source>
</evidence>
<dbReference type="Proteomes" id="UP000023152">
    <property type="component" value="Unassembled WGS sequence"/>
</dbReference>
<protein>
    <submittedName>
        <fullName evidence="1">Uncharacterized protein</fullName>
    </submittedName>
</protein>